<dbReference type="EMBL" id="VYGV01000004">
    <property type="protein sequence ID" value="NWF44234.1"/>
    <property type="molecule type" value="Genomic_DNA"/>
</dbReference>
<sequence>MNTHRPSARALWLALALAGAPGAALLANTPEPTVDAALKEHRAVGQARLRVWGFEVYDASLWTAPGFDAQRYAEHRFGLELSYLRPFKGRDIAERSIDEMRGLASVSPAQAAQWLAAMSALFPDVQRGDRITGVHVPGSGARFYLNGQWRGEIADAGFARLFFGIWLSPRTSQPRMRDNLLQPLAQARQP</sequence>
<comment type="caution">
    <text evidence="3">The sequence shown here is derived from an EMBL/GenBank/DDBJ whole genome shotgun (WGS) entry which is preliminary data.</text>
</comment>
<protein>
    <recommendedName>
        <fullName evidence="2">Chalcone isomerase domain-containing protein</fullName>
    </recommendedName>
</protein>
<evidence type="ECO:0000256" key="1">
    <source>
        <dbReference type="SAM" id="SignalP"/>
    </source>
</evidence>
<evidence type="ECO:0000313" key="3">
    <source>
        <dbReference type="EMBL" id="NWF44234.1"/>
    </source>
</evidence>
<accession>A0A7Y8KVM8</accession>
<dbReference type="InterPro" id="IPR016087">
    <property type="entry name" value="Chalcone_isomerase"/>
</dbReference>
<proteinExistence type="predicted"/>
<keyword evidence="4" id="KW-1185">Reference proteome</keyword>
<feature type="chain" id="PRO_5030906494" description="Chalcone isomerase domain-containing protein" evidence="1">
    <location>
        <begin position="27"/>
        <end position="190"/>
    </location>
</feature>
<feature type="domain" description="Chalcone isomerase" evidence="2">
    <location>
        <begin position="51"/>
        <end position="181"/>
    </location>
</feature>
<reference evidence="3 4" key="1">
    <citation type="submission" date="2019-09" db="EMBL/GenBank/DDBJ databases">
        <title>Hydrogenophaga aromatica sp. nov., isolated from a para-xylene-degrading enrichment culture.</title>
        <authorList>
            <person name="Tancsics A."/>
            <person name="Banerjee S."/>
        </authorList>
    </citation>
    <scope>NUCLEOTIDE SEQUENCE [LARGE SCALE GENOMIC DNA]</scope>
    <source>
        <strain evidence="3 4">D2P1</strain>
    </source>
</reference>
<evidence type="ECO:0000313" key="4">
    <source>
        <dbReference type="Proteomes" id="UP000545507"/>
    </source>
</evidence>
<name>A0A7Y8KVM8_9BURK</name>
<dbReference type="Proteomes" id="UP000545507">
    <property type="component" value="Unassembled WGS sequence"/>
</dbReference>
<dbReference type="RefSeq" id="WP_177133220.1">
    <property type="nucleotide sequence ID" value="NZ_VYGV01000004.1"/>
</dbReference>
<organism evidence="3 4">
    <name type="scientific">Hydrogenophaga aromaticivorans</name>
    <dbReference type="NCBI Taxonomy" id="2610898"/>
    <lineage>
        <taxon>Bacteria</taxon>
        <taxon>Pseudomonadati</taxon>
        <taxon>Pseudomonadota</taxon>
        <taxon>Betaproteobacteria</taxon>
        <taxon>Burkholderiales</taxon>
        <taxon>Comamonadaceae</taxon>
        <taxon>Hydrogenophaga</taxon>
    </lineage>
</organism>
<evidence type="ECO:0000259" key="2">
    <source>
        <dbReference type="Pfam" id="PF16036"/>
    </source>
</evidence>
<gene>
    <name evidence="3" type="ORF">F3K02_03050</name>
</gene>
<dbReference type="AlphaFoldDB" id="A0A7Y8KVM8"/>
<feature type="signal peptide" evidence="1">
    <location>
        <begin position="1"/>
        <end position="26"/>
    </location>
</feature>
<keyword evidence="1" id="KW-0732">Signal</keyword>
<dbReference type="Pfam" id="PF16036">
    <property type="entry name" value="Chalcone_3"/>
    <property type="match status" value="1"/>
</dbReference>